<dbReference type="InterPro" id="IPR051798">
    <property type="entry name" value="Class-II_PLP-Dep_Aminotrans"/>
</dbReference>
<protein>
    <recommendedName>
        <fullName evidence="2">cysteine-S-conjugate beta-lyase</fullName>
        <ecNumber evidence="2">4.4.1.13</ecNumber>
    </recommendedName>
</protein>
<keyword evidence="3" id="KW-0663">Pyridoxal phosphate</keyword>
<evidence type="ECO:0000313" key="8">
    <source>
        <dbReference type="Proteomes" id="UP000270616"/>
    </source>
</evidence>
<dbReference type="Pfam" id="PF00155">
    <property type="entry name" value="Aminotran_1_2"/>
    <property type="match status" value="1"/>
</dbReference>
<dbReference type="EC" id="4.4.1.13" evidence="2"/>
<dbReference type="GO" id="GO:0047804">
    <property type="term" value="F:cysteine-S-conjugate beta-lyase activity"/>
    <property type="evidence" value="ECO:0007669"/>
    <property type="project" value="UniProtKB-EC"/>
</dbReference>
<feature type="domain" description="Aminotransferase class I/classII large" evidence="6">
    <location>
        <begin position="44"/>
        <end position="393"/>
    </location>
</feature>
<dbReference type="GO" id="GO:0008483">
    <property type="term" value="F:transaminase activity"/>
    <property type="evidence" value="ECO:0007669"/>
    <property type="project" value="UniProtKB-KW"/>
</dbReference>
<dbReference type="CDD" id="cd00609">
    <property type="entry name" value="AAT_like"/>
    <property type="match status" value="1"/>
</dbReference>
<evidence type="ECO:0000313" key="7">
    <source>
        <dbReference type="EMBL" id="ROZ64677.1"/>
    </source>
</evidence>
<keyword evidence="7" id="KW-0808">Transferase</keyword>
<dbReference type="OrthoDB" id="3224382at2"/>
<evidence type="ECO:0000259" key="6">
    <source>
        <dbReference type="Pfam" id="PF00155"/>
    </source>
</evidence>
<dbReference type="Gene3D" id="3.90.1150.10">
    <property type="entry name" value="Aspartate Aminotransferase, domain 1"/>
    <property type="match status" value="1"/>
</dbReference>
<dbReference type="InterPro" id="IPR015421">
    <property type="entry name" value="PyrdxlP-dep_Trfase_major"/>
</dbReference>
<dbReference type="GO" id="GO:0030170">
    <property type="term" value="F:pyridoxal phosphate binding"/>
    <property type="evidence" value="ECO:0007669"/>
    <property type="project" value="InterPro"/>
</dbReference>
<organism evidence="7 8">
    <name type="scientific">Kocuria soli</name>
    <dbReference type="NCBI Taxonomy" id="2485125"/>
    <lineage>
        <taxon>Bacteria</taxon>
        <taxon>Bacillati</taxon>
        <taxon>Actinomycetota</taxon>
        <taxon>Actinomycetes</taxon>
        <taxon>Micrococcales</taxon>
        <taxon>Micrococcaceae</taxon>
        <taxon>Kocuria</taxon>
    </lineage>
</organism>
<reference evidence="7 8" key="1">
    <citation type="submission" date="2018-10" db="EMBL/GenBank/DDBJ databases">
        <title>Kocuria sp. M5W7-7, whole genome shotgun sequence.</title>
        <authorList>
            <person name="Tuo L."/>
        </authorList>
    </citation>
    <scope>NUCLEOTIDE SEQUENCE [LARGE SCALE GENOMIC DNA]</scope>
    <source>
        <strain evidence="7 8">M5W7-7</strain>
    </source>
</reference>
<dbReference type="PANTHER" id="PTHR43525">
    <property type="entry name" value="PROTEIN MALY"/>
    <property type="match status" value="1"/>
</dbReference>
<evidence type="ECO:0000256" key="5">
    <source>
        <dbReference type="ARBA" id="ARBA00037974"/>
    </source>
</evidence>
<comment type="caution">
    <text evidence="7">The sequence shown here is derived from an EMBL/GenBank/DDBJ whole genome shotgun (WGS) entry which is preliminary data.</text>
</comment>
<dbReference type="InterPro" id="IPR015424">
    <property type="entry name" value="PyrdxlP-dep_Trfase"/>
</dbReference>
<dbReference type="SUPFAM" id="SSF53383">
    <property type="entry name" value="PLP-dependent transferases"/>
    <property type="match status" value="1"/>
</dbReference>
<dbReference type="Proteomes" id="UP000270616">
    <property type="component" value="Unassembled WGS sequence"/>
</dbReference>
<keyword evidence="4" id="KW-0456">Lyase</keyword>
<keyword evidence="7" id="KW-0032">Aminotransferase</keyword>
<gene>
    <name evidence="7" type="ORF">EDL96_02190</name>
</gene>
<evidence type="ECO:0000256" key="1">
    <source>
        <dbReference type="ARBA" id="ARBA00001933"/>
    </source>
</evidence>
<sequence>MDASVPNPLETLTLDMLRRRTSEKWRHYPADMLPLWVAEMDVVPPEPVIQAVHTAMSLGDTGYPSGDVYPRVLSQFASDRWGWGGLDPERMVTVPDVMTGLVAAVELLTDRDDAVVVCSPVYPPFYGYMRQAGRRILEAPLTPTGRLDPEAIRAVLTQACSTTPQPVLLLANPHNPTGVAHTRDELAAVAAVARDLGARVVADEIHSPLVLDGTEFLPFLSVPGAENAFSVFSASKAWNLAGLKSAVLSAGPEAAADLRRIPWTVNAGVSHVAVIAHCAALEHGGPWLDALLTGLEQNRDRVLSLVDEHLPGVTVSRPQATYLAWLDGTALDLPAPAEDAPSKPFGLTGPAAFFFDHARVALNDGALYGSGGQGFVRLNFGTSSSILREAFERMGTALRKRR</sequence>
<dbReference type="AlphaFoldDB" id="A0A3N3ZVJ9"/>
<proteinExistence type="inferred from homology"/>
<dbReference type="EMBL" id="RKMF01000002">
    <property type="protein sequence ID" value="ROZ64677.1"/>
    <property type="molecule type" value="Genomic_DNA"/>
</dbReference>
<evidence type="ECO:0000256" key="4">
    <source>
        <dbReference type="ARBA" id="ARBA00023239"/>
    </source>
</evidence>
<evidence type="ECO:0000256" key="3">
    <source>
        <dbReference type="ARBA" id="ARBA00022898"/>
    </source>
</evidence>
<comment type="similarity">
    <text evidence="5">Belongs to the class-II pyridoxal-phosphate-dependent aminotransferase family. MalY/PatB cystathionine beta-lyase subfamily.</text>
</comment>
<dbReference type="PANTHER" id="PTHR43525:SF2">
    <property type="entry name" value="CYSTATHIONINE BETA-LYASE-RELATED"/>
    <property type="match status" value="1"/>
</dbReference>
<name>A0A3N3ZVJ9_9MICC</name>
<dbReference type="Gene3D" id="3.40.640.10">
    <property type="entry name" value="Type I PLP-dependent aspartate aminotransferase-like (Major domain)"/>
    <property type="match status" value="1"/>
</dbReference>
<dbReference type="RefSeq" id="WP_123823989.1">
    <property type="nucleotide sequence ID" value="NZ_RKMF01000002.1"/>
</dbReference>
<comment type="cofactor">
    <cofactor evidence="1">
        <name>pyridoxal 5'-phosphate</name>
        <dbReference type="ChEBI" id="CHEBI:597326"/>
    </cofactor>
</comment>
<accession>A0A3N3ZVJ9</accession>
<dbReference type="InterPro" id="IPR004839">
    <property type="entry name" value="Aminotransferase_I/II_large"/>
</dbReference>
<evidence type="ECO:0000256" key="2">
    <source>
        <dbReference type="ARBA" id="ARBA00012224"/>
    </source>
</evidence>
<dbReference type="InterPro" id="IPR015422">
    <property type="entry name" value="PyrdxlP-dep_Trfase_small"/>
</dbReference>
<keyword evidence="8" id="KW-1185">Reference proteome</keyword>